<dbReference type="OMA" id="AMIDPDI"/>
<reference evidence="2 3" key="1">
    <citation type="journal article" date="2007" name="Science">
        <title>Sea anemone genome reveals ancestral eumetazoan gene repertoire and genomic organization.</title>
        <authorList>
            <person name="Putnam N.H."/>
            <person name="Srivastava M."/>
            <person name="Hellsten U."/>
            <person name="Dirks B."/>
            <person name="Chapman J."/>
            <person name="Salamov A."/>
            <person name="Terry A."/>
            <person name="Shapiro H."/>
            <person name="Lindquist E."/>
            <person name="Kapitonov V.V."/>
            <person name="Jurka J."/>
            <person name="Genikhovich G."/>
            <person name="Grigoriev I.V."/>
            <person name="Lucas S.M."/>
            <person name="Steele R.E."/>
            <person name="Finnerty J.R."/>
            <person name="Technau U."/>
            <person name="Martindale M.Q."/>
            <person name="Rokhsar D.S."/>
        </authorList>
    </citation>
    <scope>NUCLEOTIDE SEQUENCE [LARGE SCALE GENOMIC DNA]</scope>
    <source>
        <strain evidence="3">CH2 X CH6</strain>
    </source>
</reference>
<feature type="compositionally biased region" description="Basic and acidic residues" evidence="1">
    <location>
        <begin position="130"/>
        <end position="147"/>
    </location>
</feature>
<feature type="region of interest" description="Disordered" evidence="1">
    <location>
        <begin position="126"/>
        <end position="147"/>
    </location>
</feature>
<dbReference type="InParanoid" id="A7SAX1"/>
<evidence type="ECO:0000256" key="1">
    <source>
        <dbReference type="SAM" id="MobiDB-lite"/>
    </source>
</evidence>
<evidence type="ECO:0000313" key="2">
    <source>
        <dbReference type="EMBL" id="EDO39120.1"/>
    </source>
</evidence>
<sequence>MTLLKAGQLDCDEKQKLIASLNRGGLWSLTGPAEIIFSKTEQHFRRLMPDDISRRVNLKGIASHAMIDPDIIANYNLMQIEADILADKHVCKDVLHSIITLYVRVRSFSFAKDIIQKFKSKVKLSKAKSLRKEISRSYDTDDRDRQN</sequence>
<dbReference type="AlphaFoldDB" id="A7SAX1"/>
<organism evidence="2 3">
    <name type="scientific">Nematostella vectensis</name>
    <name type="common">Starlet sea anemone</name>
    <dbReference type="NCBI Taxonomy" id="45351"/>
    <lineage>
        <taxon>Eukaryota</taxon>
        <taxon>Metazoa</taxon>
        <taxon>Cnidaria</taxon>
        <taxon>Anthozoa</taxon>
        <taxon>Hexacorallia</taxon>
        <taxon>Actiniaria</taxon>
        <taxon>Edwardsiidae</taxon>
        <taxon>Nematostella</taxon>
    </lineage>
</organism>
<dbReference type="Proteomes" id="UP000001593">
    <property type="component" value="Unassembled WGS sequence"/>
</dbReference>
<name>A7SAX1_NEMVE</name>
<keyword evidence="3" id="KW-1185">Reference proteome</keyword>
<proteinExistence type="predicted"/>
<accession>A7SAX1</accession>
<dbReference type="HOGENOM" id="CLU_1770264_0_0_1"/>
<protein>
    <submittedName>
        <fullName evidence="2">Uncharacterized protein</fullName>
    </submittedName>
</protein>
<evidence type="ECO:0000313" key="3">
    <source>
        <dbReference type="Proteomes" id="UP000001593"/>
    </source>
</evidence>
<dbReference type="EMBL" id="DS469612">
    <property type="protein sequence ID" value="EDO39120.1"/>
    <property type="molecule type" value="Genomic_DNA"/>
</dbReference>
<gene>
    <name evidence="2" type="ORF">NEMVEDRAFT_v1g244050</name>
</gene>